<name>A0A5M3W7A4_9ACTN</name>
<proteinExistence type="predicted"/>
<sequence length="196" mass="21414">MPQGMTSKGAATRQRIVEGAAVELRRRGPGVSLDEIREATRTSKSQLFHYFPDGRAQLLLAVARHEADQVLADQQPHLGDLSSWDSWTAWRDQVIERYRRQGRHCPLSSLLAQLAPNDEGGRTVVLDLYARWEHALAEGVRRMQAGGRMTAAPPPAQAAQALLVAVQGGVVVLMATGVAEHLETALDLTLANLRTP</sequence>
<dbReference type="SUPFAM" id="SSF48498">
    <property type="entry name" value="Tetracyclin repressor-like, C-terminal domain"/>
    <property type="match status" value="1"/>
</dbReference>
<keyword evidence="6" id="KW-1185">Reference proteome</keyword>
<evidence type="ECO:0000313" key="5">
    <source>
        <dbReference type="EMBL" id="GES02408.1"/>
    </source>
</evidence>
<keyword evidence="2" id="KW-0238">DNA-binding</keyword>
<dbReference type="EMBL" id="BLAD01000058">
    <property type="protein sequence ID" value="GES02408.1"/>
    <property type="molecule type" value="Genomic_DNA"/>
</dbReference>
<reference evidence="5 6" key="1">
    <citation type="submission" date="2019-10" db="EMBL/GenBank/DDBJ databases">
        <title>Whole genome shotgun sequence of Acrocarpospora corrugata NBRC 13972.</title>
        <authorList>
            <person name="Ichikawa N."/>
            <person name="Kimura A."/>
            <person name="Kitahashi Y."/>
            <person name="Komaki H."/>
            <person name="Oguchi A."/>
        </authorList>
    </citation>
    <scope>NUCLEOTIDE SEQUENCE [LARGE SCALE GENOMIC DNA]</scope>
    <source>
        <strain evidence="5 6">NBRC 13972</strain>
    </source>
</reference>
<dbReference type="Pfam" id="PF00440">
    <property type="entry name" value="TetR_N"/>
    <property type="match status" value="1"/>
</dbReference>
<dbReference type="InterPro" id="IPR009057">
    <property type="entry name" value="Homeodomain-like_sf"/>
</dbReference>
<keyword evidence="1" id="KW-0805">Transcription regulation</keyword>
<evidence type="ECO:0000256" key="1">
    <source>
        <dbReference type="ARBA" id="ARBA00023015"/>
    </source>
</evidence>
<dbReference type="InterPro" id="IPR001647">
    <property type="entry name" value="HTH_TetR"/>
</dbReference>
<dbReference type="Gene3D" id="1.10.357.10">
    <property type="entry name" value="Tetracycline Repressor, domain 2"/>
    <property type="match status" value="1"/>
</dbReference>
<dbReference type="AlphaFoldDB" id="A0A5M3W7A4"/>
<dbReference type="PANTHER" id="PTHR47506:SF1">
    <property type="entry name" value="HTH-TYPE TRANSCRIPTIONAL REGULATOR YJDC"/>
    <property type="match status" value="1"/>
</dbReference>
<dbReference type="PANTHER" id="PTHR47506">
    <property type="entry name" value="TRANSCRIPTIONAL REGULATORY PROTEIN"/>
    <property type="match status" value="1"/>
</dbReference>
<protein>
    <submittedName>
        <fullName evidence="5">TetR family transcriptional regulator</fullName>
    </submittedName>
</protein>
<keyword evidence="3" id="KW-0804">Transcription</keyword>
<organism evidence="5 6">
    <name type="scientific">Acrocarpospora corrugata</name>
    <dbReference type="NCBI Taxonomy" id="35763"/>
    <lineage>
        <taxon>Bacteria</taxon>
        <taxon>Bacillati</taxon>
        <taxon>Actinomycetota</taxon>
        <taxon>Actinomycetes</taxon>
        <taxon>Streptosporangiales</taxon>
        <taxon>Streptosporangiaceae</taxon>
        <taxon>Acrocarpospora</taxon>
    </lineage>
</organism>
<feature type="domain" description="HTH tetR-type" evidence="4">
    <location>
        <begin position="16"/>
        <end position="62"/>
    </location>
</feature>
<gene>
    <name evidence="5" type="ORF">Acor_44740</name>
</gene>
<dbReference type="Proteomes" id="UP000334990">
    <property type="component" value="Unassembled WGS sequence"/>
</dbReference>
<evidence type="ECO:0000313" key="6">
    <source>
        <dbReference type="Proteomes" id="UP000334990"/>
    </source>
</evidence>
<dbReference type="GO" id="GO:0003677">
    <property type="term" value="F:DNA binding"/>
    <property type="evidence" value="ECO:0007669"/>
    <property type="project" value="UniProtKB-KW"/>
</dbReference>
<comment type="caution">
    <text evidence="5">The sequence shown here is derived from an EMBL/GenBank/DDBJ whole genome shotgun (WGS) entry which is preliminary data.</text>
</comment>
<evidence type="ECO:0000256" key="3">
    <source>
        <dbReference type="ARBA" id="ARBA00023163"/>
    </source>
</evidence>
<accession>A0A5M3W7A4</accession>
<dbReference type="SUPFAM" id="SSF46689">
    <property type="entry name" value="Homeodomain-like"/>
    <property type="match status" value="1"/>
</dbReference>
<evidence type="ECO:0000256" key="2">
    <source>
        <dbReference type="ARBA" id="ARBA00023125"/>
    </source>
</evidence>
<evidence type="ECO:0000259" key="4">
    <source>
        <dbReference type="Pfam" id="PF00440"/>
    </source>
</evidence>
<dbReference type="InterPro" id="IPR036271">
    <property type="entry name" value="Tet_transcr_reg_TetR-rel_C_sf"/>
</dbReference>